<name>A0A7I8D2Y7_9FIRM</name>
<dbReference type="SUPFAM" id="SSF56300">
    <property type="entry name" value="Metallo-dependent phosphatases"/>
    <property type="match status" value="1"/>
</dbReference>
<dbReference type="InterPro" id="IPR004843">
    <property type="entry name" value="Calcineurin-like_PHP"/>
</dbReference>
<evidence type="ECO:0000313" key="3">
    <source>
        <dbReference type="Proteomes" id="UP000593890"/>
    </source>
</evidence>
<dbReference type="InterPro" id="IPR029052">
    <property type="entry name" value="Metallo-depent_PP-like"/>
</dbReference>
<dbReference type="GO" id="GO:0016787">
    <property type="term" value="F:hydrolase activity"/>
    <property type="evidence" value="ECO:0007669"/>
    <property type="project" value="InterPro"/>
</dbReference>
<sequence>MVYVTGDIHGDITRFSEKELKLLKKQDTLIICGDFGFIWNGSKSEQRTLKQLNKSPYTIAFLDGTHENFDLLEEYPVREWNGGRVHQIMDNIVHLMRGEIYNIEGMDIFTFGGGESPDRDLRRDLSRDGEAMWWQREMPSSQEVQHSAQNLENHNLTVDFILTHEPPASIKHFLNLDGSQTHILNTYFDEISKTCQFKRWFFGSCHIDKPVSQRHTAIFRDVTPLNPPVKRQRRRS</sequence>
<dbReference type="Pfam" id="PF00149">
    <property type="entry name" value="Metallophos"/>
    <property type="match status" value="1"/>
</dbReference>
<proteinExistence type="predicted"/>
<feature type="domain" description="Calcineurin-like phosphoesterase" evidence="1">
    <location>
        <begin position="2"/>
        <end position="172"/>
    </location>
</feature>
<accession>A0A7I8D2Y7</accession>
<dbReference type="AlphaFoldDB" id="A0A7I8D2Y7"/>
<evidence type="ECO:0000259" key="1">
    <source>
        <dbReference type="Pfam" id="PF00149"/>
    </source>
</evidence>
<dbReference type="Proteomes" id="UP000593890">
    <property type="component" value="Chromosome"/>
</dbReference>
<keyword evidence="3" id="KW-1185">Reference proteome</keyword>
<dbReference type="KEGG" id="sman:C12CBH8_17790"/>
<organism evidence="2 3">
    <name type="scientific">Solibaculum mannosilyticum</name>
    <dbReference type="NCBI Taxonomy" id="2780922"/>
    <lineage>
        <taxon>Bacteria</taxon>
        <taxon>Bacillati</taxon>
        <taxon>Bacillota</taxon>
        <taxon>Clostridia</taxon>
        <taxon>Eubacteriales</taxon>
        <taxon>Oscillospiraceae</taxon>
        <taxon>Solibaculum</taxon>
    </lineage>
</organism>
<gene>
    <name evidence="2" type="ORF">C12CBH8_17790</name>
</gene>
<reference evidence="3" key="1">
    <citation type="submission" date="2020-07" db="EMBL/GenBank/DDBJ databases">
        <title>Complete genome sequencing of Clostridia bacterium strain 12CBH8.</title>
        <authorList>
            <person name="Sakamoto M."/>
            <person name="Murakami T."/>
            <person name="Mori H."/>
        </authorList>
    </citation>
    <scope>NUCLEOTIDE SEQUENCE [LARGE SCALE GENOMIC DNA]</scope>
    <source>
        <strain evidence="3">12CBH8</strain>
    </source>
</reference>
<dbReference type="Gene3D" id="3.60.21.10">
    <property type="match status" value="1"/>
</dbReference>
<protein>
    <recommendedName>
        <fullName evidence="1">Calcineurin-like phosphoesterase domain-containing protein</fullName>
    </recommendedName>
</protein>
<evidence type="ECO:0000313" key="2">
    <source>
        <dbReference type="EMBL" id="BCI61140.1"/>
    </source>
</evidence>
<dbReference type="RefSeq" id="WP_090265440.1">
    <property type="nucleotide sequence ID" value="NZ_AP023321.1"/>
</dbReference>
<dbReference type="EMBL" id="AP023321">
    <property type="protein sequence ID" value="BCI61140.1"/>
    <property type="molecule type" value="Genomic_DNA"/>
</dbReference>